<evidence type="ECO:0000313" key="3">
    <source>
        <dbReference type="Proteomes" id="UP000325313"/>
    </source>
</evidence>
<accession>A0A5B0S3Y5</accession>
<proteinExistence type="predicted"/>
<reference evidence="2 3" key="1">
    <citation type="submission" date="2019-05" db="EMBL/GenBank/DDBJ databases">
        <title>Emergence of the Ug99 lineage of the wheat stem rust pathogen through somatic hybridization.</title>
        <authorList>
            <person name="Li F."/>
            <person name="Upadhyaya N.M."/>
            <person name="Sperschneider J."/>
            <person name="Matny O."/>
            <person name="Nguyen-Phuc H."/>
            <person name="Mago R."/>
            <person name="Raley C."/>
            <person name="Miller M.E."/>
            <person name="Silverstein K.A.T."/>
            <person name="Henningsen E."/>
            <person name="Hirsch C.D."/>
            <person name="Visser B."/>
            <person name="Pretorius Z.A."/>
            <person name="Steffenson B.J."/>
            <person name="Schwessinger B."/>
            <person name="Dodds P.N."/>
            <person name="Figueroa M."/>
        </authorList>
    </citation>
    <scope>NUCLEOTIDE SEQUENCE [LARGE SCALE GENOMIC DNA]</scope>
    <source>
        <strain evidence="2 3">Ug99</strain>
    </source>
</reference>
<gene>
    <name evidence="2" type="ORF">PGTUg99_015336</name>
</gene>
<evidence type="ECO:0000313" key="2">
    <source>
        <dbReference type="EMBL" id="KAA1132482.1"/>
    </source>
</evidence>
<dbReference type="AlphaFoldDB" id="A0A5B0S3Y5"/>
<feature type="region of interest" description="Disordered" evidence="1">
    <location>
        <begin position="21"/>
        <end position="47"/>
    </location>
</feature>
<protein>
    <submittedName>
        <fullName evidence="2">Uncharacterized protein</fullName>
    </submittedName>
</protein>
<name>A0A5B0S3Y5_PUCGR</name>
<feature type="region of interest" description="Disordered" evidence="1">
    <location>
        <begin position="71"/>
        <end position="97"/>
    </location>
</feature>
<dbReference type="Proteomes" id="UP000325313">
    <property type="component" value="Unassembled WGS sequence"/>
</dbReference>
<comment type="caution">
    <text evidence="2">The sequence shown here is derived from an EMBL/GenBank/DDBJ whole genome shotgun (WGS) entry which is preliminary data.</text>
</comment>
<sequence length="166" mass="18354">MGVPLSDVCFRKHQRIAELNGLLRTRTPGTSDPAPQALETEMPSTVSINSPPHALTQNKPPIGEDTNVAAFSHTTSESTTAGPSRGLDPTKRNPREVQNGDLNSEFRFLDQHVLHVLLQASRLHFEDYMSEAACERFLADEKQKLTQLGNRFGFQTSIMVKNIPAS</sequence>
<evidence type="ECO:0000256" key="1">
    <source>
        <dbReference type="SAM" id="MobiDB-lite"/>
    </source>
</evidence>
<feature type="compositionally biased region" description="Polar residues" evidence="1">
    <location>
        <begin position="72"/>
        <end position="82"/>
    </location>
</feature>
<dbReference type="EMBL" id="VDEP01000080">
    <property type="protein sequence ID" value="KAA1132482.1"/>
    <property type="molecule type" value="Genomic_DNA"/>
</dbReference>
<organism evidence="2 3">
    <name type="scientific">Puccinia graminis f. sp. tritici</name>
    <dbReference type="NCBI Taxonomy" id="56615"/>
    <lineage>
        <taxon>Eukaryota</taxon>
        <taxon>Fungi</taxon>
        <taxon>Dikarya</taxon>
        <taxon>Basidiomycota</taxon>
        <taxon>Pucciniomycotina</taxon>
        <taxon>Pucciniomycetes</taxon>
        <taxon>Pucciniales</taxon>
        <taxon>Pucciniaceae</taxon>
        <taxon>Puccinia</taxon>
    </lineage>
</organism>